<dbReference type="RefSeq" id="WP_003599532.1">
    <property type="nucleotide sequence ID" value="NZ_AGJK01000045.1"/>
</dbReference>
<evidence type="ECO:0000313" key="1">
    <source>
        <dbReference type="EMBL" id="EHP92943.1"/>
    </source>
</evidence>
<dbReference type="PATRIC" id="fig|882800.3.peg.2144"/>
<name>H1KHR5_METEX</name>
<protein>
    <recommendedName>
        <fullName evidence="3">20S proteasome A and B subunits</fullName>
    </recommendedName>
</protein>
<comment type="caution">
    <text evidence="1">The sequence shown here is derived from an EMBL/GenBank/DDBJ whole genome shotgun (WGS) entry which is preliminary data.</text>
</comment>
<organism evidence="1 2">
    <name type="scientific">Methylorubrum extorquens DSM 13060</name>
    <dbReference type="NCBI Taxonomy" id="882800"/>
    <lineage>
        <taxon>Bacteria</taxon>
        <taxon>Pseudomonadati</taxon>
        <taxon>Pseudomonadota</taxon>
        <taxon>Alphaproteobacteria</taxon>
        <taxon>Hyphomicrobiales</taxon>
        <taxon>Methylobacteriaceae</taxon>
        <taxon>Methylorubrum</taxon>
    </lineage>
</organism>
<dbReference type="AlphaFoldDB" id="H1KHR5"/>
<accession>H1KHR5</accession>
<proteinExistence type="predicted"/>
<sequence length="256" mass="27679">MSALAIVRADESVTIASDGAGYETGTGRLMTVVSKVALMPECSCIFANRGMGGATAEIHARLRHLAACGARMVEFDDVLDRFPNLAEQLHLEVLANAEASTAHFSFLIGGYSKRRQRMESYTVRTRPFMAMGNSGALSEQPPFTLIGLPMVHLAPSPQLSSATQVGITRPQEFGPETELEPESYALRAVAACRLDRETDGAEGTPGIHFVGGMLQVTTLHRDAAASRIVHRWPDPLGEPIDPKRGDLLPAWIEENP</sequence>
<evidence type="ECO:0000313" key="2">
    <source>
        <dbReference type="Proteomes" id="UP000004382"/>
    </source>
</evidence>
<reference evidence="1 2" key="1">
    <citation type="submission" date="2011-09" db="EMBL/GenBank/DDBJ databases">
        <title>The draft genome of Methylobacterium extorquens DSM 13060.</title>
        <authorList>
            <consortium name="US DOE Joint Genome Institute (JGI-PGF)"/>
            <person name="Lucas S."/>
            <person name="Han J."/>
            <person name="Lapidus A."/>
            <person name="Cheng J.-F."/>
            <person name="Goodwin L."/>
            <person name="Pitluck S."/>
            <person name="Peters L."/>
            <person name="Land M.L."/>
            <person name="Hauser L."/>
            <person name="Koskimaki J."/>
            <person name="Halonen O."/>
            <person name="Pirttila A."/>
            <person name="Frank C."/>
            <person name="Woyke T.J."/>
        </authorList>
    </citation>
    <scope>NUCLEOTIDE SEQUENCE [LARGE SCALE GENOMIC DNA]</scope>
    <source>
        <strain evidence="1 2">DSM 13060</strain>
    </source>
</reference>
<dbReference type="EMBL" id="AGJK01000045">
    <property type="protein sequence ID" value="EHP92943.1"/>
    <property type="molecule type" value="Genomic_DNA"/>
</dbReference>
<dbReference type="Proteomes" id="UP000004382">
    <property type="component" value="Unassembled WGS sequence"/>
</dbReference>
<evidence type="ECO:0008006" key="3">
    <source>
        <dbReference type="Google" id="ProtNLM"/>
    </source>
</evidence>
<gene>
    <name evidence="1" type="ORF">MetexDRAFT_2177</name>
</gene>